<evidence type="ECO:0000259" key="1">
    <source>
        <dbReference type="Pfam" id="PF01105"/>
    </source>
</evidence>
<protein>
    <recommendedName>
        <fullName evidence="1">GOLD domain-containing protein</fullName>
    </recommendedName>
</protein>
<name>A0A1X6NHZ3_PORUM</name>
<feature type="non-terminal residue" evidence="2">
    <location>
        <position position="1"/>
    </location>
</feature>
<accession>A0A1X6NHZ3</accession>
<evidence type="ECO:0000313" key="2">
    <source>
        <dbReference type="EMBL" id="OSX68235.1"/>
    </source>
</evidence>
<organism evidence="2 3">
    <name type="scientific">Porphyra umbilicalis</name>
    <name type="common">Purple laver</name>
    <name type="synonym">Red alga</name>
    <dbReference type="NCBI Taxonomy" id="2786"/>
    <lineage>
        <taxon>Eukaryota</taxon>
        <taxon>Rhodophyta</taxon>
        <taxon>Bangiophyceae</taxon>
        <taxon>Bangiales</taxon>
        <taxon>Bangiaceae</taxon>
        <taxon>Porphyra</taxon>
    </lineage>
</organism>
<dbReference type="Pfam" id="PF01105">
    <property type="entry name" value="EMP24_GP25L"/>
    <property type="match status" value="1"/>
</dbReference>
<keyword evidence="3" id="KW-1185">Reference proteome</keyword>
<dbReference type="Proteomes" id="UP000218209">
    <property type="component" value="Unassembled WGS sequence"/>
</dbReference>
<reference evidence="2 3" key="1">
    <citation type="submission" date="2017-03" db="EMBL/GenBank/DDBJ databases">
        <title>WGS assembly of Porphyra umbilicalis.</title>
        <authorList>
            <person name="Brawley S.H."/>
            <person name="Blouin N.A."/>
            <person name="Ficko-Blean E."/>
            <person name="Wheeler G.L."/>
            <person name="Lohr M."/>
            <person name="Goodson H.V."/>
            <person name="Jenkins J.W."/>
            <person name="Blaby-Haas C.E."/>
            <person name="Helliwell K.E."/>
            <person name="Chan C."/>
            <person name="Marriage T."/>
            <person name="Bhattacharya D."/>
            <person name="Klein A.S."/>
            <person name="Badis Y."/>
            <person name="Brodie J."/>
            <person name="Cao Y."/>
            <person name="Collen J."/>
            <person name="Dittami S.M."/>
            <person name="Gachon C.M."/>
            <person name="Green B.R."/>
            <person name="Karpowicz S."/>
            <person name="Kim J.W."/>
            <person name="Kudahl U."/>
            <person name="Lin S."/>
            <person name="Michel G."/>
            <person name="Mittag M."/>
            <person name="Olson B.J."/>
            <person name="Pangilinan J."/>
            <person name="Peng Y."/>
            <person name="Qiu H."/>
            <person name="Shu S."/>
            <person name="Singer J.T."/>
            <person name="Smith A.G."/>
            <person name="Sprecher B.N."/>
            <person name="Wagner V."/>
            <person name="Wang W."/>
            <person name="Wang Z.-Y."/>
            <person name="Yan J."/>
            <person name="Yarish C."/>
            <person name="Zoeuner-Riek S."/>
            <person name="Zhuang Y."/>
            <person name="Zou Y."/>
            <person name="Lindquist E.A."/>
            <person name="Grimwood J."/>
            <person name="Barry K."/>
            <person name="Rokhsar D.S."/>
            <person name="Schmutz J."/>
            <person name="Stiller J.W."/>
            <person name="Grossman A.R."/>
            <person name="Prochnik S.E."/>
        </authorList>
    </citation>
    <scope>NUCLEOTIDE SEQUENCE [LARGE SCALE GENOMIC DNA]</scope>
    <source>
        <strain evidence="2">4086291</strain>
    </source>
</reference>
<dbReference type="AlphaFoldDB" id="A0A1X6NHZ3"/>
<evidence type="ECO:0000313" key="3">
    <source>
        <dbReference type="Proteomes" id="UP000218209"/>
    </source>
</evidence>
<feature type="domain" description="GOLD" evidence="1">
    <location>
        <begin position="8"/>
        <end position="71"/>
    </location>
</feature>
<gene>
    <name evidence="2" type="ORF">BU14_3174s0001</name>
</gene>
<sequence>APAAGYEVVLDSRQQRCVTEELEPGTHMRGVVTVADAAPGVDISLFLSDPAGKIIIHKRSVSEHAFAFHTPARVAHRGGPPSLPHLPYKLCLRASRVPLTLPGRRAAGPTARRVRVRLFPAVPPPPPPGLLVNDHTRAVAATVAEVSVSVQRLVQGVADLRARAEAVERQNEAVASWVVGG</sequence>
<proteinExistence type="predicted"/>
<feature type="non-terminal residue" evidence="2">
    <location>
        <position position="181"/>
    </location>
</feature>
<dbReference type="InterPro" id="IPR009038">
    <property type="entry name" value="GOLD_dom"/>
</dbReference>
<dbReference type="EMBL" id="KV920867">
    <property type="protein sequence ID" value="OSX68235.1"/>
    <property type="molecule type" value="Genomic_DNA"/>
</dbReference>